<dbReference type="InterPro" id="IPR050643">
    <property type="entry name" value="Periplasmic_pilus_chap"/>
</dbReference>
<dbReference type="SUPFAM" id="SSF49354">
    <property type="entry name" value="PapD-like"/>
    <property type="match status" value="1"/>
</dbReference>
<keyword evidence="1" id="KW-0732">Signal</keyword>
<dbReference type="PANTHER" id="PTHR30251:SF4">
    <property type="entry name" value="SLR1668 PROTEIN"/>
    <property type="match status" value="1"/>
</dbReference>
<name>A0A2P5GP72_9ENTR</name>
<gene>
    <name evidence="4" type="ORF">CHU32_13990</name>
    <name evidence="3" type="ORF">CHU33_11065</name>
</gene>
<evidence type="ECO:0000313" key="5">
    <source>
        <dbReference type="Proteomes" id="UP000237073"/>
    </source>
</evidence>
<dbReference type="Proteomes" id="UP000237073">
    <property type="component" value="Unassembled WGS sequence"/>
</dbReference>
<reference evidence="5 6" key="1">
    <citation type="submission" date="2018-01" db="EMBL/GenBank/DDBJ databases">
        <title>Superficieibacter electus gen. nov., sp. nov., an extended-spectrum beta-lactamase possessing member of the Enterobacteriaceae family, isolated from intensive care unit surfaces.</title>
        <authorList>
            <person name="Potter R.F."/>
            <person name="D'Souza A.W."/>
        </authorList>
    </citation>
    <scope>NUCLEOTIDE SEQUENCE [LARGE SCALE GENOMIC DNA]</scope>
    <source>
        <strain evidence="4 6">BP-1</strain>
        <strain evidence="3 5">BP-2</strain>
    </source>
</reference>
<dbReference type="AlphaFoldDB" id="A0A2P5GP72"/>
<dbReference type="OrthoDB" id="511700at2"/>
<dbReference type="Pfam" id="PF00345">
    <property type="entry name" value="PapD_N"/>
    <property type="match status" value="1"/>
</dbReference>
<dbReference type="EMBL" id="PQGE01000008">
    <property type="protein sequence ID" value="POP44986.1"/>
    <property type="molecule type" value="Genomic_DNA"/>
</dbReference>
<sequence>MRVINALALSLYLSAAGLLFLPGHACAAATILLWPIDPWLGADMNATELWIENQGNSATTMQVRIVRWTQEGGYERYQAQQDVVASPPILRIDRGSKQLIRLIKQTSAPAGVEKAYRIIIDEIPQPNDPSTPKLAINVQMRYSLPLFVYGTGIRTQVNAANHAEVDPQRLRWRMVVQEGKPAVEVTNSGSVHLRLSQVTVQQGGQKYKLGEGLLGYVLPGQFRRWSLPSGVSRPTELRATINARDAKWHAAPGN</sequence>
<keyword evidence="5" id="KW-1185">Reference proteome</keyword>
<dbReference type="RefSeq" id="WP_103676131.1">
    <property type="nucleotide sequence ID" value="NZ_PQGD01000010.1"/>
</dbReference>
<feature type="domain" description="Pili assembly chaperone N-terminal" evidence="2">
    <location>
        <begin position="42"/>
        <end position="148"/>
    </location>
</feature>
<evidence type="ECO:0000313" key="3">
    <source>
        <dbReference type="EMBL" id="POP44986.1"/>
    </source>
</evidence>
<dbReference type="GO" id="GO:0030288">
    <property type="term" value="C:outer membrane-bounded periplasmic space"/>
    <property type="evidence" value="ECO:0007669"/>
    <property type="project" value="InterPro"/>
</dbReference>
<proteinExistence type="predicted"/>
<evidence type="ECO:0000313" key="6">
    <source>
        <dbReference type="Proteomes" id="UP000247005"/>
    </source>
</evidence>
<dbReference type="InterPro" id="IPR013783">
    <property type="entry name" value="Ig-like_fold"/>
</dbReference>
<protein>
    <submittedName>
        <fullName evidence="4">Molecular chaperone</fullName>
    </submittedName>
</protein>
<feature type="chain" id="PRO_5015127183" evidence="1">
    <location>
        <begin position="28"/>
        <end position="254"/>
    </location>
</feature>
<evidence type="ECO:0000256" key="1">
    <source>
        <dbReference type="SAM" id="SignalP"/>
    </source>
</evidence>
<dbReference type="Gene3D" id="2.60.40.10">
    <property type="entry name" value="Immunoglobulins"/>
    <property type="match status" value="2"/>
</dbReference>
<feature type="signal peptide" evidence="1">
    <location>
        <begin position="1"/>
        <end position="27"/>
    </location>
</feature>
<dbReference type="Proteomes" id="UP000247005">
    <property type="component" value="Unassembled WGS sequence"/>
</dbReference>
<dbReference type="PANTHER" id="PTHR30251">
    <property type="entry name" value="PILUS ASSEMBLY CHAPERONE"/>
    <property type="match status" value="1"/>
</dbReference>
<dbReference type="InterPro" id="IPR016147">
    <property type="entry name" value="Pili_assmbl_chaperone_N"/>
</dbReference>
<comment type="caution">
    <text evidence="4">The sequence shown here is derived from an EMBL/GenBank/DDBJ whole genome shotgun (WGS) entry which is preliminary data.</text>
</comment>
<evidence type="ECO:0000313" key="4">
    <source>
        <dbReference type="EMBL" id="POP48373.1"/>
    </source>
</evidence>
<dbReference type="GO" id="GO:0071555">
    <property type="term" value="P:cell wall organization"/>
    <property type="evidence" value="ECO:0007669"/>
    <property type="project" value="InterPro"/>
</dbReference>
<dbReference type="EMBL" id="PQGD01000010">
    <property type="protein sequence ID" value="POP48373.1"/>
    <property type="molecule type" value="Genomic_DNA"/>
</dbReference>
<organism evidence="4 6">
    <name type="scientific">Superficieibacter electus</name>
    <dbReference type="NCBI Taxonomy" id="2022662"/>
    <lineage>
        <taxon>Bacteria</taxon>
        <taxon>Pseudomonadati</taxon>
        <taxon>Pseudomonadota</taxon>
        <taxon>Gammaproteobacteria</taxon>
        <taxon>Enterobacterales</taxon>
        <taxon>Enterobacteriaceae</taxon>
        <taxon>Superficieibacter</taxon>
    </lineage>
</organism>
<evidence type="ECO:0000259" key="2">
    <source>
        <dbReference type="Pfam" id="PF00345"/>
    </source>
</evidence>
<dbReference type="InterPro" id="IPR008962">
    <property type="entry name" value="PapD-like_sf"/>
</dbReference>
<accession>A0A2P5GP72</accession>